<dbReference type="EMBL" id="CAJHIT010000009">
    <property type="protein sequence ID" value="CAD6505341.1"/>
    <property type="molecule type" value="Genomic_DNA"/>
</dbReference>
<dbReference type="Proteomes" id="UP000683417">
    <property type="component" value="Unassembled WGS sequence"/>
</dbReference>
<evidence type="ECO:0000313" key="2">
    <source>
        <dbReference type="Proteomes" id="UP000683417"/>
    </source>
</evidence>
<dbReference type="AlphaFoldDB" id="A0A9W4GHQ1"/>
<sequence>MIDMQKDCKESSLHPRFSPAIKSQPLLSYELLSF</sequence>
<reference evidence="1" key="1">
    <citation type="submission" date="2020-10" db="EMBL/GenBank/DDBJ databases">
        <authorList>
            <person name="Muller C M."/>
        </authorList>
    </citation>
    <scope>NUCLEOTIDE SEQUENCE</scope>
    <source>
        <strain evidence="1">THUN-12</strain>
    </source>
</reference>
<gene>
    <name evidence="1" type="ORF">BGTH12_LOCUS6699</name>
</gene>
<accession>A0A9W4GHQ1</accession>
<proteinExistence type="predicted"/>
<organism evidence="1 2">
    <name type="scientific">Blumeria graminis f. sp. triticale</name>
    <dbReference type="NCBI Taxonomy" id="1689686"/>
    <lineage>
        <taxon>Eukaryota</taxon>
        <taxon>Fungi</taxon>
        <taxon>Dikarya</taxon>
        <taxon>Ascomycota</taxon>
        <taxon>Pezizomycotina</taxon>
        <taxon>Leotiomycetes</taxon>
        <taxon>Erysiphales</taxon>
        <taxon>Erysiphaceae</taxon>
        <taxon>Blumeria</taxon>
    </lineage>
</organism>
<name>A0A9W4GHQ1_BLUGR</name>
<protein>
    <submittedName>
        <fullName evidence="1">BgTH12-00832</fullName>
    </submittedName>
</protein>
<evidence type="ECO:0000313" key="1">
    <source>
        <dbReference type="EMBL" id="CAD6505341.1"/>
    </source>
</evidence>
<comment type="caution">
    <text evidence="1">The sequence shown here is derived from an EMBL/GenBank/DDBJ whole genome shotgun (WGS) entry which is preliminary data.</text>
</comment>